<comment type="caution">
    <text evidence="2">The sequence shown here is derived from an EMBL/GenBank/DDBJ whole genome shotgun (WGS) entry which is preliminary data.</text>
</comment>
<evidence type="ECO:0000256" key="1">
    <source>
        <dbReference type="SAM" id="Phobius"/>
    </source>
</evidence>
<proteinExistence type="predicted"/>
<evidence type="ECO:0008006" key="4">
    <source>
        <dbReference type="Google" id="ProtNLM"/>
    </source>
</evidence>
<keyword evidence="3" id="KW-1185">Reference proteome</keyword>
<evidence type="ECO:0000313" key="2">
    <source>
        <dbReference type="EMBL" id="MDR7359022.1"/>
    </source>
</evidence>
<organism evidence="2 3">
    <name type="scientific">Paeniglutamicibacter sulfureus</name>
    <dbReference type="NCBI Taxonomy" id="43666"/>
    <lineage>
        <taxon>Bacteria</taxon>
        <taxon>Bacillati</taxon>
        <taxon>Actinomycetota</taxon>
        <taxon>Actinomycetes</taxon>
        <taxon>Micrococcales</taxon>
        <taxon>Micrococcaceae</taxon>
        <taxon>Paeniglutamicibacter</taxon>
    </lineage>
</organism>
<keyword evidence="1" id="KW-0472">Membrane</keyword>
<accession>A0ABU2BK65</accession>
<dbReference type="Proteomes" id="UP001183817">
    <property type="component" value="Unassembled WGS sequence"/>
</dbReference>
<keyword evidence="1" id="KW-0812">Transmembrane</keyword>
<feature type="transmembrane region" description="Helical" evidence="1">
    <location>
        <begin position="43"/>
        <end position="64"/>
    </location>
</feature>
<dbReference type="EMBL" id="JAVDYI010000001">
    <property type="protein sequence ID" value="MDR7359022.1"/>
    <property type="molecule type" value="Genomic_DNA"/>
</dbReference>
<feature type="transmembrane region" description="Helical" evidence="1">
    <location>
        <begin position="12"/>
        <end position="37"/>
    </location>
</feature>
<keyword evidence="1" id="KW-1133">Transmembrane helix</keyword>
<evidence type="ECO:0000313" key="3">
    <source>
        <dbReference type="Proteomes" id="UP001183817"/>
    </source>
</evidence>
<reference evidence="2 3" key="1">
    <citation type="submission" date="2023-07" db="EMBL/GenBank/DDBJ databases">
        <title>Sequencing the genomes of 1000 actinobacteria strains.</title>
        <authorList>
            <person name="Klenk H.-P."/>
        </authorList>
    </citation>
    <scope>NUCLEOTIDE SEQUENCE [LARGE SCALE GENOMIC DNA]</scope>
    <source>
        <strain evidence="2 3">DSM 20167</strain>
    </source>
</reference>
<dbReference type="RefSeq" id="WP_310291191.1">
    <property type="nucleotide sequence ID" value="NZ_BAAAWO010000001.1"/>
</dbReference>
<sequence length="78" mass="8209">MLELLPPLQRGGTLSSLYLVSYMAFGVPTLVAGLLVPTLGLKIVVNGYAALVIVLSLVALALLLRSRIKRIHRAAAAA</sequence>
<name>A0ABU2BK65_9MICC</name>
<protein>
    <recommendedName>
        <fullName evidence="4">MFS transporter</fullName>
    </recommendedName>
</protein>
<gene>
    <name evidence="2" type="ORF">J2S64_002713</name>
</gene>